<evidence type="ECO:0000313" key="5">
    <source>
        <dbReference type="Proteomes" id="UP000184268"/>
    </source>
</evidence>
<evidence type="ECO:0000256" key="2">
    <source>
        <dbReference type="SAM" id="MobiDB-lite"/>
    </source>
</evidence>
<dbReference type="STRING" id="299255.SAMN02745129_1934"/>
<reference evidence="5" key="1">
    <citation type="submission" date="2016-11" db="EMBL/GenBank/DDBJ databases">
        <authorList>
            <person name="Varghese N."/>
            <person name="Submissions S."/>
        </authorList>
    </citation>
    <scope>NUCLEOTIDE SEQUENCE [LARGE SCALE GENOMIC DNA]</scope>
    <source>
        <strain evidence="5">DSM 16917</strain>
    </source>
</reference>
<keyword evidence="1" id="KW-0802">TPR repeat</keyword>
<dbReference type="RefSeq" id="WP_067663134.1">
    <property type="nucleotide sequence ID" value="NZ_FQXG01000002.1"/>
</dbReference>
<dbReference type="Proteomes" id="UP000184268">
    <property type="component" value="Unassembled WGS sequence"/>
</dbReference>
<dbReference type="EMBL" id="FQXG01000002">
    <property type="protein sequence ID" value="SHH35614.1"/>
    <property type="molecule type" value="Genomic_DNA"/>
</dbReference>
<dbReference type="Gene3D" id="1.25.40.10">
    <property type="entry name" value="Tetratricopeptide repeat domain"/>
    <property type="match status" value="2"/>
</dbReference>
<organism evidence="4 5">
    <name type="scientific">Ferrimonas marina</name>
    <dbReference type="NCBI Taxonomy" id="299255"/>
    <lineage>
        <taxon>Bacteria</taxon>
        <taxon>Pseudomonadati</taxon>
        <taxon>Pseudomonadota</taxon>
        <taxon>Gammaproteobacteria</taxon>
        <taxon>Alteromonadales</taxon>
        <taxon>Ferrimonadaceae</taxon>
        <taxon>Ferrimonas</taxon>
    </lineage>
</organism>
<feature type="chain" id="PRO_5009913673" evidence="3">
    <location>
        <begin position="19"/>
        <end position="707"/>
    </location>
</feature>
<feature type="repeat" description="TPR" evidence="1">
    <location>
        <begin position="295"/>
        <end position="328"/>
    </location>
</feature>
<feature type="signal peptide" evidence="3">
    <location>
        <begin position="1"/>
        <end position="18"/>
    </location>
</feature>
<sequence length="707" mass="78466">MRSAILGLLWVCALPALAFDSKDLQLAREQLVDNPQALLQRYGTQPSELPALETERLLLVGFAHLELSNQPELALAIEQLHQRPLTPIQQNRLLLLEGSYVGAMLSEFEHALELFASANLALAAMSEPEALSLHIDVLLKSGSLLRYLRRTPEAIEVLGKARKRALLAGDNARLAKVEHHLGRSYRLSQMHGEAVEHYRSAISLSNEIRDPDFPVMLSMELARLLRETGEYEEALDYAHQAAQQAQEINERHLLANALSEVAYVHERREDHSQALHYHLLALTNLERIDTPLGVAAARHDIGRVYLDSAQAEKALEYFNKAQPVFEQRGHRRYLFVNGLRMAQAHVSLDQLEQAQRAAAPLKAIAEQQQERDLQREFWHTLATINKLLGQDELAWGQLSKALNIHVPTTDITGVQSSKALSSQQLKSDLSQRDRQLAQQGLELQRLQVQRQIGGASLVLLVLILLTLWRRHHLQGRHLSKSRAALLTEPVSGAGNRQALVQALDQTPAGALVLLQLGSLAQGELEVGQHRHSLDRRALTRQLAEIQGVSQVLEISPGAFALVVQTGAIQEWLPLLLSRAQAWPELSRYRDLPIAAGSIPLPFQPGSMLRLAASQSLELCQLALWSAIRAAQEAGQPRYVLLQPIALNAPLLQPDQVYESATKCIQNGVIRCISNHQQELSLPNPAEQDSVITLTNPSPNPALKRAGL</sequence>
<dbReference type="SUPFAM" id="SSF48452">
    <property type="entry name" value="TPR-like"/>
    <property type="match status" value="2"/>
</dbReference>
<dbReference type="AlphaFoldDB" id="A0A1M5SAT0"/>
<accession>A0A1M5SAT0</accession>
<dbReference type="PROSITE" id="PS50005">
    <property type="entry name" value="TPR"/>
    <property type="match status" value="1"/>
</dbReference>
<dbReference type="SMART" id="SM00028">
    <property type="entry name" value="TPR"/>
    <property type="match status" value="4"/>
</dbReference>
<dbReference type="PANTHER" id="PTHR10098">
    <property type="entry name" value="RAPSYN-RELATED"/>
    <property type="match status" value="1"/>
</dbReference>
<evidence type="ECO:0000256" key="1">
    <source>
        <dbReference type="PROSITE-ProRule" id="PRU00339"/>
    </source>
</evidence>
<dbReference type="Pfam" id="PF13424">
    <property type="entry name" value="TPR_12"/>
    <property type="match status" value="1"/>
</dbReference>
<dbReference type="PANTHER" id="PTHR10098:SF108">
    <property type="entry name" value="TETRATRICOPEPTIDE REPEAT PROTEIN 28"/>
    <property type="match status" value="1"/>
</dbReference>
<dbReference type="OrthoDB" id="6400935at2"/>
<feature type="region of interest" description="Disordered" evidence="2">
    <location>
        <begin position="684"/>
        <end position="707"/>
    </location>
</feature>
<keyword evidence="5" id="KW-1185">Reference proteome</keyword>
<keyword evidence="3" id="KW-0732">Signal</keyword>
<name>A0A1M5SAT0_9GAMM</name>
<gene>
    <name evidence="4" type="ORF">SAMN02745129_1934</name>
</gene>
<evidence type="ECO:0000256" key="3">
    <source>
        <dbReference type="SAM" id="SignalP"/>
    </source>
</evidence>
<dbReference type="InterPro" id="IPR019734">
    <property type="entry name" value="TPR_rpt"/>
</dbReference>
<protein>
    <submittedName>
        <fullName evidence="4">Tetratricopeptide repeat-containing protein</fullName>
    </submittedName>
</protein>
<dbReference type="InterPro" id="IPR011990">
    <property type="entry name" value="TPR-like_helical_dom_sf"/>
</dbReference>
<evidence type="ECO:0000313" key="4">
    <source>
        <dbReference type="EMBL" id="SHH35614.1"/>
    </source>
</evidence>
<proteinExistence type="predicted"/>